<protein>
    <submittedName>
        <fullName evidence="2">Uncharacterized protein</fullName>
    </submittedName>
</protein>
<proteinExistence type="predicted"/>
<dbReference type="EMBL" id="VLLA01000018">
    <property type="protein sequence ID" value="TWI64039.1"/>
    <property type="molecule type" value="Genomic_DNA"/>
</dbReference>
<feature type="transmembrane region" description="Helical" evidence="1">
    <location>
        <begin position="43"/>
        <end position="62"/>
    </location>
</feature>
<dbReference type="RefSeq" id="WP_018646462.1">
    <property type="nucleotide sequence ID" value="NZ_CP104172.1"/>
</dbReference>
<evidence type="ECO:0000256" key="1">
    <source>
        <dbReference type="SAM" id="Phobius"/>
    </source>
</evidence>
<organism evidence="2 3">
    <name type="scientific">Bradyrhizobium huanghuaihaiense</name>
    <dbReference type="NCBI Taxonomy" id="990078"/>
    <lineage>
        <taxon>Bacteria</taxon>
        <taxon>Pseudomonadati</taxon>
        <taxon>Pseudomonadota</taxon>
        <taxon>Alphaproteobacteria</taxon>
        <taxon>Hyphomicrobiales</taxon>
        <taxon>Nitrobacteraceae</taxon>
        <taxon>Bradyrhizobium</taxon>
    </lineage>
</organism>
<accession>A0A562R4Q6</accession>
<evidence type="ECO:0000313" key="2">
    <source>
        <dbReference type="EMBL" id="TWI64039.1"/>
    </source>
</evidence>
<gene>
    <name evidence="2" type="ORF">IQ16_05912</name>
</gene>
<keyword evidence="3" id="KW-1185">Reference proteome</keyword>
<dbReference type="AlphaFoldDB" id="A0A562R4Q6"/>
<keyword evidence="1" id="KW-0812">Transmembrane</keyword>
<keyword evidence="1" id="KW-0472">Membrane</keyword>
<comment type="caution">
    <text evidence="2">The sequence shown here is derived from an EMBL/GenBank/DDBJ whole genome shotgun (WGS) entry which is preliminary data.</text>
</comment>
<dbReference type="Proteomes" id="UP000316291">
    <property type="component" value="Unassembled WGS sequence"/>
</dbReference>
<reference evidence="2 3" key="1">
    <citation type="journal article" date="2015" name="Stand. Genomic Sci.">
        <title>Genomic Encyclopedia of Bacterial and Archaeal Type Strains, Phase III: the genomes of soil and plant-associated and newly described type strains.</title>
        <authorList>
            <person name="Whitman W.B."/>
            <person name="Woyke T."/>
            <person name="Klenk H.P."/>
            <person name="Zhou Y."/>
            <person name="Lilburn T.G."/>
            <person name="Beck B.J."/>
            <person name="De Vos P."/>
            <person name="Vandamme P."/>
            <person name="Eisen J.A."/>
            <person name="Garrity G."/>
            <person name="Hugenholtz P."/>
            <person name="Kyrpides N.C."/>
        </authorList>
    </citation>
    <scope>NUCLEOTIDE SEQUENCE [LARGE SCALE GENOMIC DNA]</scope>
    <source>
        <strain evidence="2 3">CGMCC 1.10948</strain>
    </source>
</reference>
<evidence type="ECO:0000313" key="3">
    <source>
        <dbReference type="Proteomes" id="UP000316291"/>
    </source>
</evidence>
<keyword evidence="1" id="KW-1133">Transmembrane helix</keyword>
<name>A0A562R4Q6_9BRAD</name>
<sequence>MFDRFSSLTGRKAVLATAAVLALTAVAPTASYAGGRHWRGGGGGAAAAAAFAAIGTGLAIAATRDAYAYDYGPGYGYYGGPAYYSAPAYGPYYGPGPNYQYQRYGGTAPSELCGQGYFTNCY</sequence>